<dbReference type="Proteomes" id="UP000245489">
    <property type="component" value="Unassembled WGS sequence"/>
</dbReference>
<evidence type="ECO:0000313" key="1">
    <source>
        <dbReference type="EMBL" id="PWK29319.1"/>
    </source>
</evidence>
<comment type="caution">
    <text evidence="1">The sequence shown here is derived from an EMBL/GenBank/DDBJ whole genome shotgun (WGS) entry which is preliminary data.</text>
</comment>
<reference evidence="1 2" key="1">
    <citation type="submission" date="2018-05" db="EMBL/GenBank/DDBJ databases">
        <title>Genomic Encyclopedia of Archaeal and Bacterial Type Strains, Phase II (KMG-II): from individual species to whole genera.</title>
        <authorList>
            <person name="Goeker M."/>
        </authorList>
    </citation>
    <scope>NUCLEOTIDE SEQUENCE [LARGE SCALE GENOMIC DNA]</scope>
    <source>
        <strain evidence="1 2">DSM 22214</strain>
    </source>
</reference>
<accession>A0A316F127</accession>
<evidence type="ECO:0000313" key="2">
    <source>
        <dbReference type="Proteomes" id="UP000245489"/>
    </source>
</evidence>
<dbReference type="AlphaFoldDB" id="A0A316F127"/>
<dbReference type="RefSeq" id="WP_109740949.1">
    <property type="nucleotide sequence ID" value="NZ_QGGO01000001.1"/>
</dbReference>
<proteinExistence type="predicted"/>
<sequence length="216" mass="25845">MENQKKQEKWSEPLLIKTFGLKKFYETYPLLDEWLDAKEEFSKIEIDFMNNLRRKLMINVNTWNEEELKMNFIALLLNVLVDYESDKYNTYFEKEISVNYDGHFLKTRTDFMIAKGILNMVENPYFCFHEYKATKKNPEDPITQVLLGMLIAQKTNHDNKPLYGVYNIGREWYFMVLENQNYAVSKSFDSTQSIDLQEIVAILRKFKVILEEKLII</sequence>
<gene>
    <name evidence="1" type="ORF">LV89_00159</name>
</gene>
<dbReference type="OrthoDB" id="941322at2"/>
<dbReference type="EMBL" id="QGGO01000001">
    <property type="protein sequence ID" value="PWK29319.1"/>
    <property type="molecule type" value="Genomic_DNA"/>
</dbReference>
<protein>
    <submittedName>
        <fullName evidence="1">Uncharacterized protein</fullName>
    </submittedName>
</protein>
<organism evidence="1 2">
    <name type="scientific">Arcicella aurantiaca</name>
    <dbReference type="NCBI Taxonomy" id="591202"/>
    <lineage>
        <taxon>Bacteria</taxon>
        <taxon>Pseudomonadati</taxon>
        <taxon>Bacteroidota</taxon>
        <taxon>Cytophagia</taxon>
        <taxon>Cytophagales</taxon>
        <taxon>Flectobacillaceae</taxon>
        <taxon>Arcicella</taxon>
    </lineage>
</organism>
<keyword evidence="2" id="KW-1185">Reference proteome</keyword>
<name>A0A316F127_9BACT</name>